<dbReference type="EMBL" id="CP006936">
    <property type="protein sequence ID" value="AHC25890.1"/>
    <property type="molecule type" value="Genomic_DNA"/>
</dbReference>
<dbReference type="eggNOG" id="ENOG5030I1M">
    <property type="taxonomic scope" value="Bacteria"/>
</dbReference>
<feature type="domain" description="DUF7159" evidence="2">
    <location>
        <begin position="2"/>
        <end position="220"/>
    </location>
</feature>
<gene>
    <name evidence="3" type="ORF">D174_15425</name>
</gene>
<name>V5XBR6_MYCNE</name>
<evidence type="ECO:0000259" key="2">
    <source>
        <dbReference type="Pfam" id="PF23717"/>
    </source>
</evidence>
<evidence type="ECO:0000313" key="4">
    <source>
        <dbReference type="Proteomes" id="UP000018763"/>
    </source>
</evidence>
<reference evidence="3 4" key="1">
    <citation type="journal article" date="2014" name="Genome Announc.">
        <title>Complete Genome Sequence of Sterol-Transforming Mycobacterium neoaurum Strain VKM Ac-1815D.</title>
        <authorList>
            <person name="Shtratnikova V.Y."/>
            <person name="Bragin E.Y."/>
            <person name="Dovbnya D.V."/>
            <person name="Pekov Y.A."/>
            <person name="Schelkunov M.I."/>
            <person name="Strizhov N."/>
            <person name="Ivashina T.V."/>
            <person name="Ashapkin V.V."/>
            <person name="Donova M.V."/>
        </authorList>
    </citation>
    <scope>NUCLEOTIDE SEQUENCE [LARGE SCALE GENOMIC DNA]</scope>
    <source>
        <strain evidence="3 4">VKM Ac-1815D</strain>
    </source>
</reference>
<evidence type="ECO:0000313" key="3">
    <source>
        <dbReference type="EMBL" id="AHC25890.1"/>
    </source>
</evidence>
<protein>
    <submittedName>
        <fullName evidence="3">Signal peptide protein</fullName>
    </submittedName>
</protein>
<feature type="region of interest" description="Disordered" evidence="1">
    <location>
        <begin position="410"/>
        <end position="430"/>
    </location>
</feature>
<dbReference type="Pfam" id="PF23717">
    <property type="entry name" value="DUF7159"/>
    <property type="match status" value="1"/>
</dbReference>
<dbReference type="InterPro" id="IPR055583">
    <property type="entry name" value="DUF7159"/>
</dbReference>
<feature type="region of interest" description="Disordered" evidence="1">
    <location>
        <begin position="296"/>
        <end position="320"/>
    </location>
</feature>
<evidence type="ECO:0000256" key="1">
    <source>
        <dbReference type="SAM" id="MobiDB-lite"/>
    </source>
</evidence>
<dbReference type="KEGG" id="mne:D174_15425"/>
<keyword evidence="4" id="KW-1185">Reference proteome</keyword>
<dbReference type="AlphaFoldDB" id="V5XBR6"/>
<dbReference type="Proteomes" id="UP000018763">
    <property type="component" value="Chromosome"/>
</dbReference>
<dbReference type="HOGENOM" id="CLU_019822_0_0_11"/>
<organism evidence="3 4">
    <name type="scientific">Mycolicibacterium neoaurum VKM Ac-1815D</name>
    <dbReference type="NCBI Taxonomy" id="700508"/>
    <lineage>
        <taxon>Bacteria</taxon>
        <taxon>Bacillati</taxon>
        <taxon>Actinomycetota</taxon>
        <taxon>Actinomycetes</taxon>
        <taxon>Mycobacteriales</taxon>
        <taxon>Mycobacteriaceae</taxon>
        <taxon>Mycolicibacterium</taxon>
    </lineage>
</organism>
<proteinExistence type="predicted"/>
<dbReference type="SMR" id="V5XBR6"/>
<accession>V5XBR6</accession>
<feature type="compositionally biased region" description="Low complexity" evidence="1">
    <location>
        <begin position="307"/>
        <end position="316"/>
    </location>
</feature>
<sequence length="430" mass="43361">MDAVLGLSMTPTSLGVVVVDGDGAPEGAAARDSFEVRVDGSDARSATEQATAAVGAIAAARGQRLKSIGVTWSENADAEATALMDSLNRSGFGNVVPIRLPEATEALARGMADVIGYRTSAVCVIEPDTAIALIVHTDDGAIHTAINHGIDSDESLIGWLSTVFTRADWQPEALVVVGSAGGFDTVLPQLEEALSVPVFAPAEAPLALARGAALASTHSSGLPFSLELPAPAAAGRHAAPPAGNNATRLIAGALVAGVLTFVISASVAVAVQLSPARESAAPEPAAVVVQDEPAARVAPRPAPPAAPLAEPAAGERSSLSDALAPPVEFAPLPQAPVEPVLPEAPAPEVSAGYDPAPVEAAMPDPALAPAPPVVDAPPAVLPPPVPPVATPPQVFEQPKKPFLQRIRDRLRLGGPDQGPPGQIIVSPPQG</sequence>